<dbReference type="Proteomes" id="UP000050525">
    <property type="component" value="Unassembled WGS sequence"/>
</dbReference>
<evidence type="ECO:0000256" key="1">
    <source>
        <dbReference type="SAM" id="MobiDB-lite"/>
    </source>
</evidence>
<evidence type="ECO:0000313" key="3">
    <source>
        <dbReference type="Proteomes" id="UP000050525"/>
    </source>
</evidence>
<keyword evidence="3" id="KW-1185">Reference proteome</keyword>
<feature type="region of interest" description="Disordered" evidence="1">
    <location>
        <begin position="219"/>
        <end position="240"/>
    </location>
</feature>
<accession>A0A151NPJ4</accession>
<comment type="caution">
    <text evidence="2">The sequence shown here is derived from an EMBL/GenBank/DDBJ whole genome shotgun (WGS) entry which is preliminary data.</text>
</comment>
<proteinExistence type="predicted"/>
<dbReference type="AlphaFoldDB" id="A0A151NPJ4"/>
<evidence type="ECO:0000313" key="2">
    <source>
        <dbReference type="EMBL" id="KYO38569.1"/>
    </source>
</evidence>
<reference evidence="2 3" key="1">
    <citation type="journal article" date="2012" name="Genome Biol.">
        <title>Sequencing three crocodilian genomes to illuminate the evolution of archosaurs and amniotes.</title>
        <authorList>
            <person name="St John J.A."/>
            <person name="Braun E.L."/>
            <person name="Isberg S.R."/>
            <person name="Miles L.G."/>
            <person name="Chong A.Y."/>
            <person name="Gongora J."/>
            <person name="Dalzell P."/>
            <person name="Moran C."/>
            <person name="Bed'hom B."/>
            <person name="Abzhanov A."/>
            <person name="Burgess S.C."/>
            <person name="Cooksey A.M."/>
            <person name="Castoe T.A."/>
            <person name="Crawford N.G."/>
            <person name="Densmore L.D."/>
            <person name="Drew J.C."/>
            <person name="Edwards S.V."/>
            <person name="Faircloth B.C."/>
            <person name="Fujita M.K."/>
            <person name="Greenwold M.J."/>
            <person name="Hoffmann F.G."/>
            <person name="Howard J.M."/>
            <person name="Iguchi T."/>
            <person name="Janes D.E."/>
            <person name="Khan S.Y."/>
            <person name="Kohno S."/>
            <person name="de Koning A.J."/>
            <person name="Lance S.L."/>
            <person name="McCarthy F.M."/>
            <person name="McCormack J.E."/>
            <person name="Merchant M.E."/>
            <person name="Peterson D.G."/>
            <person name="Pollock D.D."/>
            <person name="Pourmand N."/>
            <person name="Raney B.J."/>
            <person name="Roessler K.A."/>
            <person name="Sanford J.R."/>
            <person name="Sawyer R.H."/>
            <person name="Schmidt C.J."/>
            <person name="Triplett E.W."/>
            <person name="Tuberville T.D."/>
            <person name="Venegas-Anaya M."/>
            <person name="Howard J.T."/>
            <person name="Jarvis E.D."/>
            <person name="Guillette L.J.Jr."/>
            <person name="Glenn T.C."/>
            <person name="Green R.E."/>
            <person name="Ray D.A."/>
        </authorList>
    </citation>
    <scope>NUCLEOTIDE SEQUENCE [LARGE SCALE GENOMIC DNA]</scope>
    <source>
        <strain evidence="2">KSC_2009_1</strain>
    </source>
</reference>
<dbReference type="EMBL" id="AKHW03002440">
    <property type="protein sequence ID" value="KYO38569.1"/>
    <property type="molecule type" value="Genomic_DNA"/>
</dbReference>
<gene>
    <name evidence="2" type="ORF">Y1Q_0023301</name>
</gene>
<protein>
    <submittedName>
        <fullName evidence="2">Uncharacterized protein</fullName>
    </submittedName>
</protein>
<organism evidence="2 3">
    <name type="scientific">Alligator mississippiensis</name>
    <name type="common">American alligator</name>
    <dbReference type="NCBI Taxonomy" id="8496"/>
    <lineage>
        <taxon>Eukaryota</taxon>
        <taxon>Metazoa</taxon>
        <taxon>Chordata</taxon>
        <taxon>Craniata</taxon>
        <taxon>Vertebrata</taxon>
        <taxon>Euteleostomi</taxon>
        <taxon>Archelosauria</taxon>
        <taxon>Archosauria</taxon>
        <taxon>Crocodylia</taxon>
        <taxon>Alligatoridae</taxon>
        <taxon>Alligatorinae</taxon>
        <taxon>Alligator</taxon>
    </lineage>
</organism>
<sequence>MTWHTQGPIHGDWSPGWADSWDNWSLAAPPECHATPLEDPLGANCLTTQPGQGPIHHGLALSHLYCLLHCGDLNLPHLQAKTSVKMKIFFSVLNKHLLRQSGIYRNDEGSRQPRLILSPSWNCSLVTGTVVKYLCRVAPHPWLCLCPGSWWQLHHRESHAVGKECQKASVGNMSSALSLLSPSSAHVPTPILSAQAPNWTHEEAHNFVVTWGPTSGHRREAAGPCMSAAAGSPPPATRAA</sequence>
<name>A0A151NPJ4_ALLMI</name>